<gene>
    <name evidence="1" type="ORF">CIG75_18230</name>
</gene>
<accession>A0A223D512</accession>
<dbReference type="AlphaFoldDB" id="A0A223D512"/>
<dbReference type="EMBL" id="CP022657">
    <property type="protein sequence ID" value="ASS76708.1"/>
    <property type="molecule type" value="Genomic_DNA"/>
</dbReference>
<reference evidence="1 2" key="1">
    <citation type="journal article" date="2015" name="Int. J. Syst. Evol. Microbiol.">
        <title>Tumebacillus algifaecis sp. nov., isolated from decomposing algal scum.</title>
        <authorList>
            <person name="Wu Y.F."/>
            <person name="Zhang B."/>
            <person name="Xing P."/>
            <person name="Wu Q.L."/>
            <person name="Liu S.J."/>
        </authorList>
    </citation>
    <scope>NUCLEOTIDE SEQUENCE [LARGE SCALE GENOMIC DNA]</scope>
    <source>
        <strain evidence="1 2">THMBR28</strain>
    </source>
</reference>
<evidence type="ECO:0000313" key="2">
    <source>
        <dbReference type="Proteomes" id="UP000214688"/>
    </source>
</evidence>
<proteinExistence type="predicted"/>
<keyword evidence="2" id="KW-1185">Reference proteome</keyword>
<sequence>MVTTRSNLRDVMLELTEHFVSYPAYQLELSFYLAEEVLTPEESALIIEEQTEREALLRQGEELDSRPCNAWHYVPQSSSMLRAGAVFDSAPTCRGEQACLV</sequence>
<dbReference type="KEGG" id="tab:CIG75_18230"/>
<protein>
    <submittedName>
        <fullName evidence="1">Uncharacterized protein</fullName>
    </submittedName>
</protein>
<name>A0A223D512_9BACL</name>
<dbReference type="Proteomes" id="UP000214688">
    <property type="component" value="Chromosome"/>
</dbReference>
<evidence type="ECO:0000313" key="1">
    <source>
        <dbReference type="EMBL" id="ASS76708.1"/>
    </source>
</evidence>
<organism evidence="1 2">
    <name type="scientific">Tumebacillus algifaecis</name>
    <dbReference type="NCBI Taxonomy" id="1214604"/>
    <lineage>
        <taxon>Bacteria</taxon>
        <taxon>Bacillati</taxon>
        <taxon>Bacillota</taxon>
        <taxon>Bacilli</taxon>
        <taxon>Bacillales</taxon>
        <taxon>Alicyclobacillaceae</taxon>
        <taxon>Tumebacillus</taxon>
    </lineage>
</organism>